<dbReference type="AlphaFoldDB" id="A0A4R6X8B1"/>
<dbReference type="EMBL" id="SNZA01000001">
    <property type="protein sequence ID" value="TDR15332.1"/>
    <property type="molecule type" value="Genomic_DNA"/>
</dbReference>
<evidence type="ECO:0000313" key="2">
    <source>
        <dbReference type="EMBL" id="TDR15332.1"/>
    </source>
</evidence>
<protein>
    <submittedName>
        <fullName evidence="2">Pimeloyl-ACP methyl ester carboxylesterase</fullName>
    </submittedName>
</protein>
<organism evidence="2 3">
    <name type="scientific">Marinomonas communis</name>
    <dbReference type="NCBI Taxonomy" id="28254"/>
    <lineage>
        <taxon>Bacteria</taxon>
        <taxon>Pseudomonadati</taxon>
        <taxon>Pseudomonadota</taxon>
        <taxon>Gammaproteobacteria</taxon>
        <taxon>Oceanospirillales</taxon>
        <taxon>Oceanospirillaceae</taxon>
        <taxon>Marinomonas</taxon>
    </lineage>
</organism>
<comment type="caution">
    <text evidence="2">The sequence shown here is derived from an EMBL/GenBank/DDBJ whole genome shotgun (WGS) entry which is preliminary data.</text>
</comment>
<evidence type="ECO:0000313" key="3">
    <source>
        <dbReference type="Proteomes" id="UP000295729"/>
    </source>
</evidence>
<sequence length="229" mass="25909">MTDVYCLPGTMCDERLWQWIKPLLHSSIRLHPIVLPVEETLEKMVEGVLRILPPESSHLIGFSLGGYLLTEIARVEPNRIKSAMLMSNVGNRLPDVEKAQRQQALDWVLKVGYNGLPMKKARQMLWSEHPNQDELLDTIIAMDSALGEEVLIAQLKATLERRDNFEAISMSQAKWLVLAGLADQFVTGERLKQLSELKQVDVNVVAQSGHMLPLEQPKWVANKINGFFC</sequence>
<name>A0A4R6X8B1_9GAMM</name>
<dbReference type="InterPro" id="IPR029058">
    <property type="entry name" value="AB_hydrolase_fold"/>
</dbReference>
<dbReference type="SUPFAM" id="SSF53474">
    <property type="entry name" value="alpha/beta-Hydrolases"/>
    <property type="match status" value="1"/>
</dbReference>
<proteinExistence type="predicted"/>
<dbReference type="Gene3D" id="3.40.50.1820">
    <property type="entry name" value="alpha/beta hydrolase"/>
    <property type="match status" value="1"/>
</dbReference>
<dbReference type="Pfam" id="PF00561">
    <property type="entry name" value="Abhydrolase_1"/>
    <property type="match status" value="1"/>
</dbReference>
<gene>
    <name evidence="2" type="ORF">C8D85_0695</name>
</gene>
<feature type="domain" description="AB hydrolase-1" evidence="1">
    <location>
        <begin position="40"/>
        <end position="216"/>
    </location>
</feature>
<dbReference type="Proteomes" id="UP000295729">
    <property type="component" value="Unassembled WGS sequence"/>
</dbReference>
<accession>A0A4R6X8B1</accession>
<evidence type="ECO:0000259" key="1">
    <source>
        <dbReference type="Pfam" id="PF00561"/>
    </source>
</evidence>
<keyword evidence="3" id="KW-1185">Reference proteome</keyword>
<dbReference type="RefSeq" id="WP_133559953.1">
    <property type="nucleotide sequence ID" value="NZ_SNZA01000001.1"/>
</dbReference>
<dbReference type="OrthoDB" id="6251202at2"/>
<reference evidence="2 3" key="1">
    <citation type="submission" date="2019-03" db="EMBL/GenBank/DDBJ databases">
        <title>Genomic Encyclopedia of Type Strains, Phase IV (KMG-IV): sequencing the most valuable type-strain genomes for metagenomic binning, comparative biology and taxonomic classification.</title>
        <authorList>
            <person name="Goeker M."/>
        </authorList>
    </citation>
    <scope>NUCLEOTIDE SEQUENCE [LARGE SCALE GENOMIC DNA]</scope>
    <source>
        <strain evidence="2 3">DSM 5604</strain>
    </source>
</reference>
<dbReference type="InterPro" id="IPR000073">
    <property type="entry name" value="AB_hydrolase_1"/>
</dbReference>